<evidence type="ECO:0000313" key="5">
    <source>
        <dbReference type="EMBL" id="RXJ73756.1"/>
    </source>
</evidence>
<gene>
    <name evidence="5" type="ORF">CS022_07010</name>
</gene>
<feature type="domain" description="Flavodoxin-like" evidence="4">
    <location>
        <begin position="4"/>
        <end position="188"/>
    </location>
</feature>
<dbReference type="GO" id="GO:0010181">
    <property type="term" value="F:FMN binding"/>
    <property type="evidence" value="ECO:0007669"/>
    <property type="project" value="InterPro"/>
</dbReference>
<dbReference type="Pfam" id="PF03358">
    <property type="entry name" value="FMN_red"/>
    <property type="match status" value="1"/>
</dbReference>
<dbReference type="PROSITE" id="PS00201">
    <property type="entry name" value="FLAVODOXIN"/>
    <property type="match status" value="1"/>
</dbReference>
<comment type="cofactor">
    <cofactor evidence="1">
        <name>FMN</name>
        <dbReference type="ChEBI" id="CHEBI:58210"/>
    </cofactor>
</comment>
<name>A0A4Q0YRL3_9GAMM</name>
<keyword evidence="3" id="KW-0288">FMN</keyword>
<evidence type="ECO:0000259" key="4">
    <source>
        <dbReference type="PROSITE" id="PS50902"/>
    </source>
</evidence>
<keyword evidence="2" id="KW-0285">Flavoprotein</keyword>
<dbReference type="InterPro" id="IPR008254">
    <property type="entry name" value="Flavodoxin/NO_synth"/>
</dbReference>
<dbReference type="OrthoDB" id="9801479at2"/>
<evidence type="ECO:0000256" key="2">
    <source>
        <dbReference type="ARBA" id="ARBA00022630"/>
    </source>
</evidence>
<dbReference type="PANTHER" id="PTHR30546">
    <property type="entry name" value="FLAVODOXIN-RELATED PROTEIN WRBA-RELATED"/>
    <property type="match status" value="1"/>
</dbReference>
<dbReference type="InterPro" id="IPR029039">
    <property type="entry name" value="Flavoprotein-like_sf"/>
</dbReference>
<evidence type="ECO:0000256" key="3">
    <source>
        <dbReference type="ARBA" id="ARBA00022643"/>
    </source>
</evidence>
<dbReference type="Gene3D" id="3.40.50.360">
    <property type="match status" value="1"/>
</dbReference>
<dbReference type="EMBL" id="PEIB01000006">
    <property type="protein sequence ID" value="RXJ73756.1"/>
    <property type="molecule type" value="Genomic_DNA"/>
</dbReference>
<dbReference type="InterPro" id="IPR005025">
    <property type="entry name" value="FMN_Rdtase-like_dom"/>
</dbReference>
<comment type="caution">
    <text evidence="5">The sequence shown here is derived from an EMBL/GenBank/DDBJ whole genome shotgun (WGS) entry which is preliminary data.</text>
</comment>
<dbReference type="PROSITE" id="PS50902">
    <property type="entry name" value="FLAVODOXIN_LIKE"/>
    <property type="match status" value="1"/>
</dbReference>
<accession>A0A4Q0YRL3</accession>
<dbReference type="Proteomes" id="UP000290287">
    <property type="component" value="Unassembled WGS sequence"/>
</dbReference>
<protein>
    <submittedName>
        <fullName evidence="5">Flavodoxin</fullName>
    </submittedName>
</protein>
<dbReference type="GO" id="GO:0016020">
    <property type="term" value="C:membrane"/>
    <property type="evidence" value="ECO:0007669"/>
    <property type="project" value="TreeGrafter"/>
</dbReference>
<dbReference type="GO" id="GO:0009055">
    <property type="term" value="F:electron transfer activity"/>
    <property type="evidence" value="ECO:0007669"/>
    <property type="project" value="InterPro"/>
</dbReference>
<evidence type="ECO:0000313" key="6">
    <source>
        <dbReference type="Proteomes" id="UP000290287"/>
    </source>
</evidence>
<dbReference type="GO" id="GO:0003955">
    <property type="term" value="F:NAD(P)H dehydrogenase (quinone) activity"/>
    <property type="evidence" value="ECO:0007669"/>
    <property type="project" value="TreeGrafter"/>
</dbReference>
<organism evidence="5 6">
    <name type="scientific">Veronia nyctiphanis</name>
    <dbReference type="NCBI Taxonomy" id="1278244"/>
    <lineage>
        <taxon>Bacteria</taxon>
        <taxon>Pseudomonadati</taxon>
        <taxon>Pseudomonadota</taxon>
        <taxon>Gammaproteobacteria</taxon>
        <taxon>Vibrionales</taxon>
        <taxon>Vibrionaceae</taxon>
        <taxon>Veronia</taxon>
    </lineage>
</organism>
<sequence>MKKIAIIYYSKNGTTHKLAEHVAKGVMEADIAPLLYQIKDEDIEQGRFKDNAIFESLRDCTAIIFGCPTYMGSVPAQFKAFIDASSPEWVEQRWVNKLAAGFTIGGSIGGDLHHTINYLQVLATQHSMLWCGLDRPDGSGTDEFNRFSGQTGVMAAVENGDGPIQQVDLKTAHHLGKRVATLASRFNQ</sequence>
<evidence type="ECO:0000256" key="1">
    <source>
        <dbReference type="ARBA" id="ARBA00001917"/>
    </source>
</evidence>
<reference evidence="5 6" key="1">
    <citation type="submission" date="2017-10" db="EMBL/GenBank/DDBJ databases">
        <title>Nyctiphanis sp. nov., isolated from the stomach of the euphausiid Nyctiphanes simplex (Hansen, 1911) in the Gulf of California.</title>
        <authorList>
            <person name="Gomez-Gil B."/>
            <person name="Aguilar-Mendez M."/>
            <person name="Lopez-Cortes A."/>
            <person name="Gomez-Gutierrez J."/>
            <person name="Roque A."/>
            <person name="Lang E."/>
            <person name="Gonzalez-Castillo A."/>
        </authorList>
    </citation>
    <scope>NUCLEOTIDE SEQUENCE [LARGE SCALE GENOMIC DNA]</scope>
    <source>
        <strain evidence="5 6">CAIM 600</strain>
    </source>
</reference>
<dbReference type="AlphaFoldDB" id="A0A4Q0YRL3"/>
<dbReference type="SUPFAM" id="SSF52218">
    <property type="entry name" value="Flavoproteins"/>
    <property type="match status" value="1"/>
</dbReference>
<dbReference type="PANTHER" id="PTHR30546:SF23">
    <property type="entry name" value="FLAVOPROTEIN-LIKE PROTEIN YCP4-RELATED"/>
    <property type="match status" value="1"/>
</dbReference>
<dbReference type="InterPro" id="IPR001226">
    <property type="entry name" value="Flavodoxin_CS"/>
</dbReference>
<dbReference type="RefSeq" id="WP_129121689.1">
    <property type="nucleotide sequence ID" value="NZ_PEIB01000006.1"/>
</dbReference>
<keyword evidence="6" id="KW-1185">Reference proteome</keyword>
<proteinExistence type="predicted"/>